<sequence length="252" mass="27744">MMETGSYNLRPGDLKNVFALCTADSLFISSAILEDPATNTSNAPIQKLTGNIGRAGVAFLVPPMEPEIKSYDTIDEWYCLDHKEFDGIVDDCFQGTSLHLSFSEASQPLNVQFSGNRDVEAYFIEALVSVYDRGTWVAELDILGALRHQKILREYLHSNPCQCSPAQPLGTRIISIDNYAEMVVPPKAPGIVRAKGNWQARLVAATICIAKGYRVILKSEKTCWNCFYKLSMNGRSVQAVLGGTEQGAVMVL</sequence>
<name>A0ABY6TTE3_BIOOC</name>
<evidence type="ECO:0000313" key="2">
    <source>
        <dbReference type="Proteomes" id="UP000766486"/>
    </source>
</evidence>
<accession>A0ABY6TTE3</accession>
<evidence type="ECO:0008006" key="3">
    <source>
        <dbReference type="Google" id="ProtNLM"/>
    </source>
</evidence>
<dbReference type="Proteomes" id="UP000766486">
    <property type="component" value="Unassembled WGS sequence"/>
</dbReference>
<reference evidence="1 2" key="1">
    <citation type="submission" date="2019-06" db="EMBL/GenBank/DDBJ databases">
        <authorList>
            <person name="Broberg M."/>
        </authorList>
    </citation>
    <scope>NUCLEOTIDE SEQUENCE [LARGE SCALE GENOMIC DNA]</scope>
</reference>
<evidence type="ECO:0000313" key="1">
    <source>
        <dbReference type="EMBL" id="VUC21602.1"/>
    </source>
</evidence>
<comment type="caution">
    <text evidence="1">The sequence shown here is derived from an EMBL/GenBank/DDBJ whole genome shotgun (WGS) entry which is preliminary data.</text>
</comment>
<keyword evidence="2" id="KW-1185">Reference proteome</keyword>
<organism evidence="1 2">
    <name type="scientific">Bionectria ochroleuca</name>
    <name type="common">Gliocladium roseum</name>
    <dbReference type="NCBI Taxonomy" id="29856"/>
    <lineage>
        <taxon>Eukaryota</taxon>
        <taxon>Fungi</taxon>
        <taxon>Dikarya</taxon>
        <taxon>Ascomycota</taxon>
        <taxon>Pezizomycotina</taxon>
        <taxon>Sordariomycetes</taxon>
        <taxon>Hypocreomycetidae</taxon>
        <taxon>Hypocreales</taxon>
        <taxon>Bionectriaceae</taxon>
        <taxon>Clonostachys</taxon>
    </lineage>
</organism>
<proteinExistence type="predicted"/>
<dbReference type="EMBL" id="CABFNS010000423">
    <property type="protein sequence ID" value="VUC21602.1"/>
    <property type="molecule type" value="Genomic_DNA"/>
</dbReference>
<gene>
    <name evidence="1" type="ORF">CLO192961_LOCUS59034</name>
</gene>
<protein>
    <recommendedName>
        <fullName evidence="3">Heterokaryon incompatibility domain-containing protein</fullName>
    </recommendedName>
</protein>